<feature type="binding site" evidence="2">
    <location>
        <begin position="245"/>
        <end position="252"/>
    </location>
    <ligand>
        <name>ATP</name>
        <dbReference type="ChEBI" id="CHEBI:30616"/>
    </ligand>
</feature>
<name>A0A2S9SSP5_9BACT</name>
<organism evidence="4 5">
    <name type="scientific">Aliarcobacter cryaerophilus</name>
    <dbReference type="NCBI Taxonomy" id="28198"/>
    <lineage>
        <taxon>Bacteria</taxon>
        <taxon>Pseudomonadati</taxon>
        <taxon>Campylobacterota</taxon>
        <taxon>Epsilonproteobacteria</taxon>
        <taxon>Campylobacterales</taxon>
        <taxon>Arcobacteraceae</taxon>
        <taxon>Aliarcobacter</taxon>
    </lineage>
</organism>
<dbReference type="EMBL" id="NXGH01000017">
    <property type="protein sequence ID" value="PRM89617.1"/>
    <property type="molecule type" value="Genomic_DNA"/>
</dbReference>
<reference evidence="4 5" key="1">
    <citation type="submission" date="2017-09" db="EMBL/GenBank/DDBJ databases">
        <title>Reassesment of A. cryaerophilus.</title>
        <authorList>
            <person name="Perez-Cataluna A."/>
            <person name="Collado L."/>
            <person name="Salgado O."/>
            <person name="Lefinanco V."/>
            <person name="Figueras M.J."/>
        </authorList>
    </citation>
    <scope>NUCLEOTIDE SEQUENCE [LARGE SCALE GENOMIC DNA]</scope>
    <source>
        <strain evidence="4 5">LMG 9871</strain>
    </source>
</reference>
<dbReference type="PANTHER" id="PTHR13504:SF38">
    <property type="entry name" value="FIDO DOMAIN-CONTAINING PROTEIN"/>
    <property type="match status" value="1"/>
</dbReference>
<dbReference type="InterPro" id="IPR003812">
    <property type="entry name" value="Fido"/>
</dbReference>
<dbReference type="InterPro" id="IPR040198">
    <property type="entry name" value="Fido_containing"/>
</dbReference>
<gene>
    <name evidence="4" type="ORF">CJ671_06815</name>
</gene>
<accession>A0A2S9SSP5</accession>
<dbReference type="SUPFAM" id="SSF140931">
    <property type="entry name" value="Fic-like"/>
    <property type="match status" value="1"/>
</dbReference>
<evidence type="ECO:0000256" key="2">
    <source>
        <dbReference type="PIRSR" id="PIRSR640198-2"/>
    </source>
</evidence>
<dbReference type="PANTHER" id="PTHR13504">
    <property type="entry name" value="FIDO DOMAIN-CONTAINING PROTEIN DDB_G0283145"/>
    <property type="match status" value="1"/>
</dbReference>
<evidence type="ECO:0000256" key="1">
    <source>
        <dbReference type="PIRSR" id="PIRSR640198-1"/>
    </source>
</evidence>
<keyword evidence="2" id="KW-0067">ATP-binding</keyword>
<dbReference type="GO" id="GO:0005524">
    <property type="term" value="F:ATP binding"/>
    <property type="evidence" value="ECO:0007669"/>
    <property type="project" value="UniProtKB-KW"/>
</dbReference>
<keyword evidence="2" id="KW-0547">Nucleotide-binding</keyword>
<dbReference type="Proteomes" id="UP000238649">
    <property type="component" value="Unassembled WGS sequence"/>
</dbReference>
<dbReference type="PROSITE" id="PS51459">
    <property type="entry name" value="FIDO"/>
    <property type="match status" value="1"/>
</dbReference>
<dbReference type="AlphaFoldDB" id="A0A2S9SSP5"/>
<evidence type="ECO:0000313" key="4">
    <source>
        <dbReference type="EMBL" id="PRM89617.1"/>
    </source>
</evidence>
<dbReference type="OrthoDB" id="9813719at2"/>
<dbReference type="RefSeq" id="WP_105911961.1">
    <property type="nucleotide sequence ID" value="NZ_NXGH01000017.1"/>
</dbReference>
<feature type="active site" evidence="1">
    <location>
        <position position="241"/>
    </location>
</feature>
<sequence length="311" mass="35856">MFDYTQLTYSEKINDLLLHHGSQAKLSDYLEISRQSILKWKENDSSIKEENKLKIDVAFCKAFGFKSIDANEVIRVLTQLNKTDFSYFNIKEEDIVHLISKYSSFGSLEIEEADISEKKFDKVISPNNELINDLNKREIFSINNLSSLSNKIIMDTLNNTEDVFPITTEKIRIWHFILMSGIRADAGKYSTKIRIIPGSENLHLTDPRDIPEELEYWCSKYKDIETIEDIAKAHAHFEAIHPFGDGNGRLGRIIMAAQCIKIGYIPPLINKKNKALYLVFLKHAQVNSEYGHLSYFLGNSILDMHKKVFKI</sequence>
<dbReference type="Gene3D" id="1.10.3290.10">
    <property type="entry name" value="Fido-like domain"/>
    <property type="match status" value="1"/>
</dbReference>
<comment type="caution">
    <text evidence="4">The sequence shown here is derived from an EMBL/GenBank/DDBJ whole genome shotgun (WGS) entry which is preliminary data.</text>
</comment>
<feature type="domain" description="Fido" evidence="3">
    <location>
        <begin position="166"/>
        <end position="299"/>
    </location>
</feature>
<dbReference type="Pfam" id="PF02661">
    <property type="entry name" value="Fic"/>
    <property type="match status" value="1"/>
</dbReference>
<proteinExistence type="predicted"/>
<dbReference type="InterPro" id="IPR036597">
    <property type="entry name" value="Fido-like_dom_sf"/>
</dbReference>
<protein>
    <recommendedName>
        <fullName evidence="3">Fido domain-containing protein</fullName>
    </recommendedName>
</protein>
<evidence type="ECO:0000313" key="5">
    <source>
        <dbReference type="Proteomes" id="UP000238649"/>
    </source>
</evidence>
<evidence type="ECO:0000259" key="3">
    <source>
        <dbReference type="PROSITE" id="PS51459"/>
    </source>
</evidence>